<accession>A0A1W1BB69</accession>
<evidence type="ECO:0000313" key="1">
    <source>
        <dbReference type="EMBL" id="SFV50733.1"/>
    </source>
</evidence>
<protein>
    <recommendedName>
        <fullName evidence="2">Lipoprotein</fullName>
    </recommendedName>
</protein>
<evidence type="ECO:0008006" key="2">
    <source>
        <dbReference type="Google" id="ProtNLM"/>
    </source>
</evidence>
<gene>
    <name evidence="1" type="ORF">MNB_SV-6-1836</name>
</gene>
<organism evidence="1">
    <name type="scientific">hydrothermal vent metagenome</name>
    <dbReference type="NCBI Taxonomy" id="652676"/>
    <lineage>
        <taxon>unclassified sequences</taxon>
        <taxon>metagenomes</taxon>
        <taxon>ecological metagenomes</taxon>
    </lineage>
</organism>
<sequence length="92" mass="10282">MKKRIIVKGVLFVVITSMFAACVGSPKASPNDFVYNNHNFGPNRNLEYKAGVVDGCKTSSGDYTKNHGKFKLSEDYHSGWEHGRLKCKGNER</sequence>
<proteinExistence type="predicted"/>
<dbReference type="AlphaFoldDB" id="A0A1W1BB69"/>
<dbReference type="PROSITE" id="PS51257">
    <property type="entry name" value="PROKAR_LIPOPROTEIN"/>
    <property type="match status" value="1"/>
</dbReference>
<dbReference type="EMBL" id="FPHC01000013">
    <property type="protein sequence ID" value="SFV50733.1"/>
    <property type="molecule type" value="Genomic_DNA"/>
</dbReference>
<reference evidence="1" key="1">
    <citation type="submission" date="2016-10" db="EMBL/GenBank/DDBJ databases">
        <authorList>
            <person name="de Groot N.N."/>
        </authorList>
    </citation>
    <scope>NUCLEOTIDE SEQUENCE</scope>
</reference>
<name>A0A1W1BB69_9ZZZZ</name>